<evidence type="ECO:0000256" key="12">
    <source>
        <dbReference type="ARBA" id="ARBA00023239"/>
    </source>
</evidence>
<organism evidence="19 20">
    <name type="scientific">Texcoconibacillus texcoconensis</name>
    <dbReference type="NCBI Taxonomy" id="1095777"/>
    <lineage>
        <taxon>Bacteria</taxon>
        <taxon>Bacillati</taxon>
        <taxon>Bacillota</taxon>
        <taxon>Bacilli</taxon>
        <taxon>Bacillales</taxon>
        <taxon>Bacillaceae</taxon>
        <taxon>Texcoconibacillus</taxon>
    </lineage>
</organism>
<dbReference type="InterPro" id="IPR005801">
    <property type="entry name" value="ADC_synthase"/>
</dbReference>
<dbReference type="InterPro" id="IPR006805">
    <property type="entry name" value="Anth_synth_I_N"/>
</dbReference>
<feature type="coiled-coil region" evidence="16">
    <location>
        <begin position="173"/>
        <end position="200"/>
    </location>
</feature>
<evidence type="ECO:0000256" key="9">
    <source>
        <dbReference type="ARBA" id="ARBA00022822"/>
    </source>
</evidence>
<evidence type="ECO:0000259" key="17">
    <source>
        <dbReference type="Pfam" id="PF00425"/>
    </source>
</evidence>
<evidence type="ECO:0000256" key="14">
    <source>
        <dbReference type="ARBA" id="ARBA00047683"/>
    </source>
</evidence>
<comment type="subunit">
    <text evidence="4 15">Heterotetramer consisting of two non-identical subunits: a beta subunit (TrpG) and a large alpha subunit (TrpE).</text>
</comment>
<comment type="cofactor">
    <cofactor evidence="1 15">
        <name>Mg(2+)</name>
        <dbReference type="ChEBI" id="CHEBI:18420"/>
    </cofactor>
</comment>
<evidence type="ECO:0000256" key="11">
    <source>
        <dbReference type="ARBA" id="ARBA00023141"/>
    </source>
</evidence>
<dbReference type="Pfam" id="PF00425">
    <property type="entry name" value="Chorismate_bind"/>
    <property type="match status" value="1"/>
</dbReference>
<reference evidence="19 20" key="1">
    <citation type="submission" date="2020-08" db="EMBL/GenBank/DDBJ databases">
        <title>Genomic Encyclopedia of Type Strains, Phase IV (KMG-IV): sequencing the most valuable type-strain genomes for metagenomic binning, comparative biology and taxonomic classification.</title>
        <authorList>
            <person name="Goeker M."/>
        </authorList>
    </citation>
    <scope>NUCLEOTIDE SEQUENCE [LARGE SCALE GENOMIC DNA]</scope>
    <source>
        <strain evidence="19 20">DSM 24696</strain>
    </source>
</reference>
<comment type="pathway">
    <text evidence="2 15">Amino-acid biosynthesis; L-tryptophan biosynthesis; L-tryptophan from chorismate: step 1/5.</text>
</comment>
<dbReference type="Proteomes" id="UP000551878">
    <property type="component" value="Unassembled WGS sequence"/>
</dbReference>
<dbReference type="EMBL" id="JACHHB010000004">
    <property type="protein sequence ID" value="MBB5172886.1"/>
    <property type="molecule type" value="Genomic_DNA"/>
</dbReference>
<keyword evidence="16" id="KW-0175">Coiled coil</keyword>
<evidence type="ECO:0000256" key="15">
    <source>
        <dbReference type="RuleBase" id="RU364045"/>
    </source>
</evidence>
<feature type="domain" description="Anthranilate synthase component I N-terminal" evidence="18">
    <location>
        <begin position="28"/>
        <end position="167"/>
    </location>
</feature>
<evidence type="ECO:0000313" key="19">
    <source>
        <dbReference type="EMBL" id="MBB5172886.1"/>
    </source>
</evidence>
<evidence type="ECO:0000256" key="8">
    <source>
        <dbReference type="ARBA" id="ARBA00022723"/>
    </source>
</evidence>
<keyword evidence="20" id="KW-1185">Reference proteome</keyword>
<dbReference type="GO" id="GO:0004049">
    <property type="term" value="F:anthranilate synthase activity"/>
    <property type="evidence" value="ECO:0007669"/>
    <property type="project" value="UniProtKB-EC"/>
</dbReference>
<evidence type="ECO:0000256" key="2">
    <source>
        <dbReference type="ARBA" id="ARBA00004873"/>
    </source>
</evidence>
<evidence type="ECO:0000256" key="13">
    <source>
        <dbReference type="ARBA" id="ARBA00025634"/>
    </source>
</evidence>
<evidence type="ECO:0000256" key="4">
    <source>
        <dbReference type="ARBA" id="ARBA00011575"/>
    </source>
</evidence>
<dbReference type="AlphaFoldDB" id="A0A840QNC7"/>
<evidence type="ECO:0000256" key="5">
    <source>
        <dbReference type="ARBA" id="ARBA00012266"/>
    </source>
</evidence>
<dbReference type="InterPro" id="IPR005256">
    <property type="entry name" value="Anth_synth_I_PabB"/>
</dbReference>
<dbReference type="EC" id="4.1.3.27" evidence="5 15"/>
<keyword evidence="7 15" id="KW-0028">Amino-acid biosynthesis</keyword>
<evidence type="ECO:0000313" key="20">
    <source>
        <dbReference type="Proteomes" id="UP000551878"/>
    </source>
</evidence>
<gene>
    <name evidence="15" type="primary">trpE</name>
    <name evidence="19" type="ORF">HNQ41_001049</name>
</gene>
<dbReference type="GO" id="GO:0046872">
    <property type="term" value="F:metal ion binding"/>
    <property type="evidence" value="ECO:0007669"/>
    <property type="project" value="UniProtKB-KW"/>
</dbReference>
<keyword evidence="10 15" id="KW-0460">Magnesium</keyword>
<dbReference type="PANTHER" id="PTHR11236:SF48">
    <property type="entry name" value="ISOCHORISMATE SYNTHASE MENF"/>
    <property type="match status" value="1"/>
</dbReference>
<dbReference type="InterPro" id="IPR015890">
    <property type="entry name" value="Chorismate_C"/>
</dbReference>
<evidence type="ECO:0000256" key="10">
    <source>
        <dbReference type="ARBA" id="ARBA00022842"/>
    </source>
</evidence>
<dbReference type="Gene3D" id="3.60.120.10">
    <property type="entry name" value="Anthranilate synthase"/>
    <property type="match status" value="1"/>
</dbReference>
<comment type="function">
    <text evidence="13 15">Part of a heterotetrameric complex that catalyzes the two-step biosynthesis of anthranilate, an intermediate in the biosynthesis of L-tryptophan. In the first step, the glutamine-binding beta subunit (TrpG) of anthranilate synthase (AS) provides the glutamine amidotransferase activity which generates ammonia as a substrate that, along with chorismate, is used in the second step, catalyzed by the large alpha subunit of AS (TrpE) to produce anthranilate. In the absence of TrpG, TrpE can synthesize anthranilate directly from chorismate and high concentrations of ammonia.</text>
</comment>
<evidence type="ECO:0000256" key="3">
    <source>
        <dbReference type="ARBA" id="ARBA00009562"/>
    </source>
</evidence>
<feature type="domain" description="Chorismate-utilising enzyme C-terminal" evidence="17">
    <location>
        <begin position="228"/>
        <end position="482"/>
    </location>
</feature>
<keyword evidence="11 15" id="KW-0057">Aromatic amino acid biosynthesis</keyword>
<evidence type="ECO:0000256" key="6">
    <source>
        <dbReference type="ARBA" id="ARBA00020653"/>
    </source>
</evidence>
<evidence type="ECO:0000259" key="18">
    <source>
        <dbReference type="Pfam" id="PF04715"/>
    </source>
</evidence>
<comment type="caution">
    <text evidence="19">The sequence shown here is derived from an EMBL/GenBank/DDBJ whole genome shotgun (WGS) entry which is preliminary data.</text>
</comment>
<dbReference type="PANTHER" id="PTHR11236">
    <property type="entry name" value="AMINOBENZOATE/ANTHRANILATE SYNTHASE"/>
    <property type="match status" value="1"/>
</dbReference>
<evidence type="ECO:0000256" key="1">
    <source>
        <dbReference type="ARBA" id="ARBA00001946"/>
    </source>
</evidence>
<evidence type="ECO:0000256" key="7">
    <source>
        <dbReference type="ARBA" id="ARBA00022605"/>
    </source>
</evidence>
<sequence>MIETTFETFAKATKNHRTIPVVANVFVDTMTPVEMFSAFDEEACFILESEDPLSPWSNYSFIGLHPFFKIQEQEGYFSLINEESDMLFKEKTWTKAWDKTLEQLKPMPLDNEIPFTGGGVGYATFESLGHTEDSVMMPPASKSYQQVMMMFCRTILAYNHKKQQLTLIYYATIDEQRSTREVYEQAKKELARTVETMRHQQQPVQSFLPPIPDVLNVSFEGVTSNCDKETFIQNVEEVKNYIRQGDIFQAVLSQRFAKKTDVTGFQLYRVLRKLNPSPYLFYIRLGKRDVIGSSPERLVKISANREVEIHPIAGTRPRGKNKQEDEELADSLIEDDKERAEHFMLVDLARNDVGRVAEYGSVNVDSLMEVGKFSHVMHLISKVTGKLQENIHPLDAMYSAHPAGTVSGAPKLRAIEIIQQLEPSYRGIYSGAIAYAGFNGAIDSCIAIRTMILEDGYSYVQAGAGIVYDSIPENEWEETRNKAKALIRAVELAEEMFLNEEVRSS</sequence>
<comment type="similarity">
    <text evidence="3 15">Belongs to the anthranilate synthase component I family.</text>
</comment>
<dbReference type="RefSeq" id="WP_184663350.1">
    <property type="nucleotide sequence ID" value="NZ_JACHHB010000004.1"/>
</dbReference>
<dbReference type="GO" id="GO:0000162">
    <property type="term" value="P:L-tryptophan biosynthetic process"/>
    <property type="evidence" value="ECO:0007669"/>
    <property type="project" value="UniProtKB-UniPathway"/>
</dbReference>
<name>A0A840QNC7_9BACI</name>
<dbReference type="PRINTS" id="PR00095">
    <property type="entry name" value="ANTSNTHASEI"/>
</dbReference>
<proteinExistence type="inferred from homology"/>
<accession>A0A840QNC7</accession>
<comment type="catalytic activity">
    <reaction evidence="14 15">
        <text>chorismate + L-glutamine = anthranilate + pyruvate + L-glutamate + H(+)</text>
        <dbReference type="Rhea" id="RHEA:21732"/>
        <dbReference type="ChEBI" id="CHEBI:15361"/>
        <dbReference type="ChEBI" id="CHEBI:15378"/>
        <dbReference type="ChEBI" id="CHEBI:16567"/>
        <dbReference type="ChEBI" id="CHEBI:29748"/>
        <dbReference type="ChEBI" id="CHEBI:29985"/>
        <dbReference type="ChEBI" id="CHEBI:58359"/>
        <dbReference type="EC" id="4.1.3.27"/>
    </reaction>
</comment>
<protein>
    <recommendedName>
        <fullName evidence="6 15">Anthranilate synthase component 1</fullName>
        <ecNumber evidence="5 15">4.1.3.27</ecNumber>
    </recommendedName>
</protein>
<dbReference type="InterPro" id="IPR019999">
    <property type="entry name" value="Anth_synth_I-like"/>
</dbReference>
<dbReference type="Pfam" id="PF04715">
    <property type="entry name" value="Anth_synt_I_N"/>
    <property type="match status" value="1"/>
</dbReference>
<keyword evidence="9 15" id="KW-0822">Tryptophan biosynthesis</keyword>
<keyword evidence="12 15" id="KW-0456">Lyase</keyword>
<keyword evidence="8 15" id="KW-0479">Metal-binding</keyword>
<dbReference type="NCBIfam" id="TIGR00564">
    <property type="entry name" value="trpE_most"/>
    <property type="match status" value="1"/>
</dbReference>
<dbReference type="UniPathway" id="UPA00035">
    <property type="reaction ID" value="UER00040"/>
</dbReference>
<dbReference type="SUPFAM" id="SSF56322">
    <property type="entry name" value="ADC synthase"/>
    <property type="match status" value="1"/>
</dbReference>
<evidence type="ECO:0000256" key="16">
    <source>
        <dbReference type="SAM" id="Coils"/>
    </source>
</evidence>